<evidence type="ECO:0000256" key="3">
    <source>
        <dbReference type="ARBA" id="ARBA00022801"/>
    </source>
</evidence>
<evidence type="ECO:0000256" key="11">
    <source>
        <dbReference type="ARBA" id="ARBA00049015"/>
    </source>
</evidence>
<comment type="caution">
    <text evidence="12">The sequence shown here is derived from an EMBL/GenBank/DDBJ whole genome shotgun (WGS) entry which is preliminary data.</text>
</comment>
<accession>A0ABR1J313</accession>
<evidence type="ECO:0000256" key="9">
    <source>
        <dbReference type="ARBA" id="ARBA00043187"/>
    </source>
</evidence>
<evidence type="ECO:0000256" key="4">
    <source>
        <dbReference type="ARBA" id="ARBA00041057"/>
    </source>
</evidence>
<reference evidence="12 13" key="1">
    <citation type="submission" date="2024-01" db="EMBL/GenBank/DDBJ databases">
        <title>A draft genome for the cacao thread blight pathogen Marasmiellus scandens.</title>
        <authorList>
            <person name="Baruah I.K."/>
            <person name="Leung J."/>
            <person name="Bukari Y."/>
            <person name="Amoako-Attah I."/>
            <person name="Meinhardt L.W."/>
            <person name="Bailey B.A."/>
            <person name="Cohen S.P."/>
        </authorList>
    </citation>
    <scope>NUCLEOTIDE SEQUENCE [LARGE SCALE GENOMIC DNA]</scope>
    <source>
        <strain evidence="12 13">GH-19</strain>
    </source>
</reference>
<comment type="similarity">
    <text evidence="1">Belongs to the ADP-ribosylglycohydrolase family.</text>
</comment>
<dbReference type="PANTHER" id="PTHR16222">
    <property type="entry name" value="ADP-RIBOSYLGLYCOHYDROLASE"/>
    <property type="match status" value="1"/>
</dbReference>
<organism evidence="12 13">
    <name type="scientific">Marasmiellus scandens</name>
    <dbReference type="NCBI Taxonomy" id="2682957"/>
    <lineage>
        <taxon>Eukaryota</taxon>
        <taxon>Fungi</taxon>
        <taxon>Dikarya</taxon>
        <taxon>Basidiomycota</taxon>
        <taxon>Agaricomycotina</taxon>
        <taxon>Agaricomycetes</taxon>
        <taxon>Agaricomycetidae</taxon>
        <taxon>Agaricales</taxon>
        <taxon>Marasmiineae</taxon>
        <taxon>Omphalotaceae</taxon>
        <taxon>Marasmiellus</taxon>
    </lineage>
</organism>
<dbReference type="SUPFAM" id="SSF101478">
    <property type="entry name" value="ADP-ribosylglycohydrolase"/>
    <property type="match status" value="1"/>
</dbReference>
<dbReference type="Gene3D" id="1.10.4080.10">
    <property type="entry name" value="ADP-ribosylation/Crystallin J1"/>
    <property type="match status" value="1"/>
</dbReference>
<dbReference type="InterPro" id="IPR005502">
    <property type="entry name" value="Ribosyl_crysJ1"/>
</dbReference>
<dbReference type="InterPro" id="IPR036705">
    <property type="entry name" value="Ribosyl_crysJ1_sf"/>
</dbReference>
<evidence type="ECO:0000256" key="7">
    <source>
        <dbReference type="ARBA" id="ARBA00042722"/>
    </source>
</evidence>
<gene>
    <name evidence="12" type="ORF">VKT23_014566</name>
</gene>
<protein>
    <recommendedName>
        <fullName evidence="4">ADP-ribosylhydrolase ARH3</fullName>
        <ecNumber evidence="2">3.2.1.143</ecNumber>
    </recommendedName>
    <alternativeName>
        <fullName evidence="5">ADP-ribose glycohydrolase ARH3</fullName>
    </alternativeName>
    <alternativeName>
        <fullName evidence="6">ADP-ribosylhydrolase 3</fullName>
    </alternativeName>
    <alternativeName>
        <fullName evidence="9">O-acetyl-ADP-ribose deacetylase ARH3</fullName>
    </alternativeName>
    <alternativeName>
        <fullName evidence="10">Poly(ADP-ribose) glycohydrolase ARH3</fullName>
    </alternativeName>
    <alternativeName>
        <fullName evidence="8">[Protein ADP-ribosylarginine] hydrolase-like protein 2</fullName>
    </alternativeName>
    <alternativeName>
        <fullName evidence="7">[Protein ADP-ribosylserine] hydrolase</fullName>
    </alternativeName>
</protein>
<evidence type="ECO:0000256" key="8">
    <source>
        <dbReference type="ARBA" id="ARBA00042850"/>
    </source>
</evidence>
<dbReference type="EMBL" id="JBANRG010000044">
    <property type="protein sequence ID" value="KAK7446360.1"/>
    <property type="molecule type" value="Genomic_DNA"/>
</dbReference>
<dbReference type="Proteomes" id="UP001498398">
    <property type="component" value="Unassembled WGS sequence"/>
</dbReference>
<evidence type="ECO:0000313" key="12">
    <source>
        <dbReference type="EMBL" id="KAK7446360.1"/>
    </source>
</evidence>
<keyword evidence="13" id="KW-1185">Reference proteome</keyword>
<proteinExistence type="inferred from homology"/>
<name>A0ABR1J313_9AGAR</name>
<dbReference type="PANTHER" id="PTHR16222:SF24">
    <property type="entry name" value="ADP-RIBOSYLHYDROLASE ARH3"/>
    <property type="match status" value="1"/>
</dbReference>
<evidence type="ECO:0000256" key="1">
    <source>
        <dbReference type="ARBA" id="ARBA00010702"/>
    </source>
</evidence>
<evidence type="ECO:0000313" key="13">
    <source>
        <dbReference type="Proteomes" id="UP001498398"/>
    </source>
</evidence>
<evidence type="ECO:0000256" key="5">
    <source>
        <dbReference type="ARBA" id="ARBA00042398"/>
    </source>
</evidence>
<evidence type="ECO:0000256" key="2">
    <source>
        <dbReference type="ARBA" id="ARBA00012255"/>
    </source>
</evidence>
<evidence type="ECO:0000256" key="10">
    <source>
        <dbReference type="ARBA" id="ARBA00043193"/>
    </source>
</evidence>
<dbReference type="InterPro" id="IPR050792">
    <property type="entry name" value="ADP-ribosylglycohydrolase"/>
</dbReference>
<keyword evidence="3" id="KW-0378">Hydrolase</keyword>
<dbReference type="EC" id="3.2.1.143" evidence="2"/>
<evidence type="ECO:0000256" key="6">
    <source>
        <dbReference type="ARBA" id="ARBA00042471"/>
    </source>
</evidence>
<sequence length="297" mass="33028">MASSLLLVDALISETLYPPYADKHGASAATEGLAKIKAQMDHEYSSGNGSLMRILPVGLAYWKSEEKARTYARRSSMTTHPNEMCQEACEVWTGAIVRTMQAACAAESDVDLMPFSKLDLLHYIASFPYRNQKLREALAAPGPDISSSSSKSERDLRLEEHYRTHHPVLKLLADREKLRGRRTGEELNLPSEKELSSSGYVLHTIVAALYCFLASSTFEEGAILAANLGNDSDTVGAVYAGLAGCWYGGNELEYFGEDGGETRFWNSRVNEWKKDLVMKNLIEEVSEQLVKFDVEWV</sequence>
<comment type="catalytic activity">
    <reaction evidence="11">
        <text>alpha-NAD(+) + H2O = ADP-D-ribose + nicotinamide + H(+)</text>
        <dbReference type="Rhea" id="RHEA:68792"/>
        <dbReference type="ChEBI" id="CHEBI:15377"/>
        <dbReference type="ChEBI" id="CHEBI:15378"/>
        <dbReference type="ChEBI" id="CHEBI:17154"/>
        <dbReference type="ChEBI" id="CHEBI:57967"/>
        <dbReference type="ChEBI" id="CHEBI:77017"/>
    </reaction>
</comment>
<dbReference type="Pfam" id="PF03747">
    <property type="entry name" value="ADP_ribosyl_GH"/>
    <property type="match status" value="1"/>
</dbReference>